<protein>
    <submittedName>
        <fullName evidence="2">Uncharacterized protein</fullName>
    </submittedName>
</protein>
<sequence length="257" mass="26704">MWRSIAAIIVLAFSCVPAAADEFLEEFAEAGLALMEKGTSTMHKAAAAVAGPAFIYHDLKAGVAAGESPNKVHARVGGKELGAMAGVALAAPLVELGCATVALCVPALVVGALVVYDASTASGMVTEDVQESSGYDYLGKWATDDDPGCARPITISKERLEIPGLTGLLGSANGLSCTGLPIRPMDFPTSWQGGVACTGAGVTPILYRLAYQSVARMKGATPEFIAQSQREGRAYLKLGSCAPNGHCEWQLLTKCRR</sequence>
<reference evidence="2 3" key="1">
    <citation type="submission" date="2018-06" db="EMBL/GenBank/DDBJ databases">
        <title>Draft Whole-Genome Sequence of the purple photosynthetic bacterium Rhodospeudomonas palustris XCP.</title>
        <authorList>
            <person name="Rayyan A."/>
            <person name="Meyer T.E."/>
            <person name="Kyndt J.A."/>
        </authorList>
    </citation>
    <scope>NUCLEOTIDE SEQUENCE [LARGE SCALE GENOMIC DNA]</scope>
    <source>
        <strain evidence="2 3">XCP</strain>
    </source>
</reference>
<dbReference type="AlphaFoldDB" id="A0A323UD43"/>
<organism evidence="2 3">
    <name type="scientific">Rhodopseudomonas palustris</name>
    <dbReference type="NCBI Taxonomy" id="1076"/>
    <lineage>
        <taxon>Bacteria</taxon>
        <taxon>Pseudomonadati</taxon>
        <taxon>Pseudomonadota</taxon>
        <taxon>Alphaproteobacteria</taxon>
        <taxon>Hyphomicrobiales</taxon>
        <taxon>Nitrobacteraceae</taxon>
        <taxon>Rhodopseudomonas</taxon>
    </lineage>
</organism>
<evidence type="ECO:0000256" key="1">
    <source>
        <dbReference type="SAM" id="SignalP"/>
    </source>
</evidence>
<evidence type="ECO:0000313" key="2">
    <source>
        <dbReference type="EMBL" id="PZA10765.1"/>
    </source>
</evidence>
<dbReference type="Proteomes" id="UP000248134">
    <property type="component" value="Unassembled WGS sequence"/>
</dbReference>
<dbReference type="PROSITE" id="PS51257">
    <property type="entry name" value="PROKAR_LIPOPROTEIN"/>
    <property type="match status" value="1"/>
</dbReference>
<proteinExistence type="predicted"/>
<accession>A0A323UD43</accession>
<comment type="caution">
    <text evidence="2">The sequence shown here is derived from an EMBL/GenBank/DDBJ whole genome shotgun (WGS) entry which is preliminary data.</text>
</comment>
<feature type="chain" id="PRO_5016311490" evidence="1">
    <location>
        <begin position="20"/>
        <end position="257"/>
    </location>
</feature>
<name>A0A323UD43_RHOPL</name>
<gene>
    <name evidence="2" type="ORF">DNX69_15570</name>
</gene>
<evidence type="ECO:0000313" key="3">
    <source>
        <dbReference type="Proteomes" id="UP000248134"/>
    </source>
</evidence>
<feature type="signal peptide" evidence="1">
    <location>
        <begin position="1"/>
        <end position="19"/>
    </location>
</feature>
<dbReference type="RefSeq" id="WP_110786861.1">
    <property type="nucleotide sequence ID" value="NZ_QKQS01000023.1"/>
</dbReference>
<keyword evidence="1" id="KW-0732">Signal</keyword>
<dbReference type="OrthoDB" id="9839491at2"/>
<dbReference type="EMBL" id="QKQS01000023">
    <property type="protein sequence ID" value="PZA10765.1"/>
    <property type="molecule type" value="Genomic_DNA"/>
</dbReference>